<dbReference type="AlphaFoldDB" id="A0AAF0EBR2"/>
<evidence type="ECO:0000256" key="1">
    <source>
        <dbReference type="SAM" id="MobiDB-lite"/>
    </source>
</evidence>
<dbReference type="InterPro" id="IPR019327">
    <property type="entry name" value="WKF"/>
</dbReference>
<sequence>MAKRLRKRVSKKPRTSAAPEADESAAPVKWEGNDIESVQGKPEASDQAPPVVAPPPAESAAEPDAEEGGSSKKRKRTRKRKRTHVPHAGPDVESMDTLSESAKRAIAYAQVYLTDKNAWKFSKQKQNWLLRHMLWSEPLVQAGQALLDASLDEFDEAIRSATPPAVSMPESGSWIDNEHVSVVAHYLQSMMGLAKQRMMETLESAANPPTLGDAPAARDTEVEAASAEPAFSDVQAKLAHWFALRAERASMLLEWIHACQDTPSTT</sequence>
<reference evidence="3" key="1">
    <citation type="submission" date="2023-03" db="EMBL/GenBank/DDBJ databases">
        <title>Mating type loci evolution in Malassezia.</title>
        <authorList>
            <person name="Coelho M.A."/>
        </authorList>
    </citation>
    <scope>NUCLEOTIDE SEQUENCE</scope>
    <source>
        <strain evidence="3">CBS 12830</strain>
    </source>
</reference>
<feature type="compositionally biased region" description="Basic residues" evidence="1">
    <location>
        <begin position="71"/>
        <end position="85"/>
    </location>
</feature>
<feature type="compositionally biased region" description="Low complexity" evidence="1">
    <location>
        <begin position="16"/>
        <end position="27"/>
    </location>
</feature>
<accession>A0AAF0EBR2</accession>
<dbReference type="PANTHER" id="PTHR22306:SF2">
    <property type="entry name" value="CHROMOSOME 7 OPEN READING FRAME 50"/>
    <property type="match status" value="1"/>
</dbReference>
<evidence type="ECO:0000259" key="2">
    <source>
        <dbReference type="Pfam" id="PF10180"/>
    </source>
</evidence>
<dbReference type="Pfam" id="PF10180">
    <property type="entry name" value="WKF"/>
    <property type="match status" value="1"/>
</dbReference>
<name>A0AAF0EBR2_9BASI</name>
<feature type="compositionally biased region" description="Basic residues" evidence="1">
    <location>
        <begin position="1"/>
        <end position="14"/>
    </location>
</feature>
<proteinExistence type="predicted"/>
<gene>
    <name evidence="3" type="ORF">MEQU1_001275</name>
</gene>
<dbReference type="PANTHER" id="PTHR22306">
    <property type="entry name" value="CHROMOSOME 7 OPEN READING FRAME 50"/>
    <property type="match status" value="1"/>
</dbReference>
<dbReference type="Proteomes" id="UP001214415">
    <property type="component" value="Chromosome 2"/>
</dbReference>
<evidence type="ECO:0000313" key="4">
    <source>
        <dbReference type="Proteomes" id="UP001214415"/>
    </source>
</evidence>
<feature type="domain" description="WKF" evidence="2">
    <location>
        <begin position="108"/>
        <end position="136"/>
    </location>
</feature>
<organism evidence="3 4">
    <name type="scientific">Malassezia equina</name>
    <dbReference type="NCBI Taxonomy" id="1381935"/>
    <lineage>
        <taxon>Eukaryota</taxon>
        <taxon>Fungi</taxon>
        <taxon>Dikarya</taxon>
        <taxon>Basidiomycota</taxon>
        <taxon>Ustilaginomycotina</taxon>
        <taxon>Malasseziomycetes</taxon>
        <taxon>Malasseziales</taxon>
        <taxon>Malasseziaceae</taxon>
        <taxon>Malassezia</taxon>
    </lineage>
</organism>
<evidence type="ECO:0000313" key="3">
    <source>
        <dbReference type="EMBL" id="WFD22603.1"/>
    </source>
</evidence>
<keyword evidence="4" id="KW-1185">Reference proteome</keyword>
<feature type="region of interest" description="Disordered" evidence="1">
    <location>
        <begin position="1"/>
        <end position="97"/>
    </location>
</feature>
<dbReference type="EMBL" id="CP119901">
    <property type="protein sequence ID" value="WFD22603.1"/>
    <property type="molecule type" value="Genomic_DNA"/>
</dbReference>
<protein>
    <recommendedName>
        <fullName evidence="2">WKF domain-containing protein</fullName>
    </recommendedName>
</protein>